<organism evidence="1 2">
    <name type="scientific">Linderina macrospora</name>
    <dbReference type="NCBI Taxonomy" id="4868"/>
    <lineage>
        <taxon>Eukaryota</taxon>
        <taxon>Fungi</taxon>
        <taxon>Fungi incertae sedis</taxon>
        <taxon>Zoopagomycota</taxon>
        <taxon>Kickxellomycotina</taxon>
        <taxon>Kickxellomycetes</taxon>
        <taxon>Kickxellales</taxon>
        <taxon>Kickxellaceae</taxon>
        <taxon>Linderina</taxon>
    </lineage>
</organism>
<name>A0ACC1IXS0_9FUNG</name>
<evidence type="ECO:0000313" key="1">
    <source>
        <dbReference type="EMBL" id="KAJ1927908.1"/>
    </source>
</evidence>
<protein>
    <submittedName>
        <fullName evidence="1">Uncharacterized protein</fullName>
    </submittedName>
</protein>
<dbReference type="EMBL" id="JANBPW010006731">
    <property type="protein sequence ID" value="KAJ1927908.1"/>
    <property type="molecule type" value="Genomic_DNA"/>
</dbReference>
<proteinExistence type="predicted"/>
<accession>A0ACC1IXS0</accession>
<comment type="caution">
    <text evidence="1">The sequence shown here is derived from an EMBL/GenBank/DDBJ whole genome shotgun (WGS) entry which is preliminary data.</text>
</comment>
<feature type="non-terminal residue" evidence="1">
    <location>
        <position position="1"/>
    </location>
</feature>
<keyword evidence="2" id="KW-1185">Reference proteome</keyword>
<reference evidence="1" key="1">
    <citation type="submission" date="2022-07" db="EMBL/GenBank/DDBJ databases">
        <title>Phylogenomic reconstructions and comparative analyses of Kickxellomycotina fungi.</title>
        <authorList>
            <person name="Reynolds N.K."/>
            <person name="Stajich J.E."/>
            <person name="Barry K."/>
            <person name="Grigoriev I.V."/>
            <person name="Crous P."/>
            <person name="Smith M.E."/>
        </authorList>
    </citation>
    <scope>NUCLEOTIDE SEQUENCE</scope>
    <source>
        <strain evidence="1">NRRL 5244</strain>
    </source>
</reference>
<sequence>AISQAAKFEAGKQKSVKRRRTSKGATDIGESNTYQSQVVCVVAAHFLLASVSSINTEHQRGLFREALTKNYTTVSEALADGSDLVCELLLMHYAFMEAASRIDGMERWMEAQMYPGRVFALLPSDTTTARTRALTMLVSLQAAAHWSVFLSSLSAGIVPGDVVAKVSADEGSTAPHTITEKNSGTVQWYLLVDWLELVCQFADQNVIHTITSRIVAEIASPAQVSCSKAMLASAAFFETAKIRDCFVPALAEFVAEKFPKRPSTLKSLLAALVDNVGNKSKCAAAANDVISAATKAAAKKTGEAAD</sequence>
<dbReference type="Proteomes" id="UP001150603">
    <property type="component" value="Unassembled WGS sequence"/>
</dbReference>
<gene>
    <name evidence="1" type="ORF">FBU59_007174</name>
</gene>
<evidence type="ECO:0000313" key="2">
    <source>
        <dbReference type="Proteomes" id="UP001150603"/>
    </source>
</evidence>
<feature type="non-terminal residue" evidence="1">
    <location>
        <position position="306"/>
    </location>
</feature>